<keyword evidence="3" id="KW-1185">Reference proteome</keyword>
<organism evidence="2 3">
    <name type="scientific">Aphis glycines</name>
    <name type="common">Soybean aphid</name>
    <dbReference type="NCBI Taxonomy" id="307491"/>
    <lineage>
        <taxon>Eukaryota</taxon>
        <taxon>Metazoa</taxon>
        <taxon>Ecdysozoa</taxon>
        <taxon>Arthropoda</taxon>
        <taxon>Hexapoda</taxon>
        <taxon>Insecta</taxon>
        <taxon>Pterygota</taxon>
        <taxon>Neoptera</taxon>
        <taxon>Paraneoptera</taxon>
        <taxon>Hemiptera</taxon>
        <taxon>Sternorrhyncha</taxon>
        <taxon>Aphidomorpha</taxon>
        <taxon>Aphidoidea</taxon>
        <taxon>Aphididae</taxon>
        <taxon>Aphidini</taxon>
        <taxon>Aphis</taxon>
        <taxon>Aphis</taxon>
    </lineage>
</organism>
<dbReference type="OrthoDB" id="6618205at2759"/>
<protein>
    <submittedName>
        <fullName evidence="2">Uncharacterized protein</fullName>
    </submittedName>
</protein>
<feature type="compositionally biased region" description="Low complexity" evidence="1">
    <location>
        <begin position="212"/>
        <end position="230"/>
    </location>
</feature>
<proteinExistence type="predicted"/>
<evidence type="ECO:0000313" key="3">
    <source>
        <dbReference type="Proteomes" id="UP000475862"/>
    </source>
</evidence>
<evidence type="ECO:0000313" key="2">
    <source>
        <dbReference type="EMBL" id="KAE9542514.1"/>
    </source>
</evidence>
<evidence type="ECO:0000256" key="1">
    <source>
        <dbReference type="SAM" id="MobiDB-lite"/>
    </source>
</evidence>
<dbReference type="AlphaFoldDB" id="A0A6G0U0C5"/>
<reference evidence="2 3" key="1">
    <citation type="submission" date="2019-08" db="EMBL/GenBank/DDBJ databases">
        <title>The genome of the soybean aphid Biotype 1, its phylome, world population structure and adaptation to the North American continent.</title>
        <authorList>
            <person name="Giordano R."/>
            <person name="Donthu R.K."/>
            <person name="Hernandez A.G."/>
            <person name="Wright C.L."/>
            <person name="Zimin A.V."/>
        </authorList>
    </citation>
    <scope>NUCLEOTIDE SEQUENCE [LARGE SCALE GENOMIC DNA]</scope>
    <source>
        <tissue evidence="2">Whole aphids</tissue>
    </source>
</reference>
<gene>
    <name evidence="2" type="ORF">AGLY_003375</name>
</gene>
<sequence>MNYCPTQSKTYYVLAIVRFDTRGTLILFCQGNAPFSIKYVANLSLISFAEIVDLRGIFLRDCNGWSFCLQCPSIKRPSSSLSKQPGGEDVLNESETVLDDENSENVTECELTQKDREIDAEFSIPVQPPKKKPEEAIEILKRPYPTAPTPDEWSVYGQHLANNLRKYTPHISSIVQHYFNNILFEADMGKYEIDNRHNIIQQPQYSNFHTYSTPSATFSQSSPSSSTASPYHYTPATSLSPNEPLHEFLLPIPQAHVTAEPYNDNCETRPNSFLL</sequence>
<dbReference type="Proteomes" id="UP000475862">
    <property type="component" value="Unassembled WGS sequence"/>
</dbReference>
<accession>A0A6G0U0C5</accession>
<comment type="caution">
    <text evidence="2">The sequence shown here is derived from an EMBL/GenBank/DDBJ whole genome shotgun (WGS) entry which is preliminary data.</text>
</comment>
<name>A0A6G0U0C5_APHGL</name>
<feature type="region of interest" description="Disordered" evidence="1">
    <location>
        <begin position="211"/>
        <end position="237"/>
    </location>
</feature>
<dbReference type="EMBL" id="VYZN01000010">
    <property type="protein sequence ID" value="KAE9542514.1"/>
    <property type="molecule type" value="Genomic_DNA"/>
</dbReference>